<name>A0A3P7PQ47_DIBLA</name>
<organism evidence="1 2">
    <name type="scientific">Dibothriocephalus latus</name>
    <name type="common">Fish tapeworm</name>
    <name type="synonym">Diphyllobothrium latum</name>
    <dbReference type="NCBI Taxonomy" id="60516"/>
    <lineage>
        <taxon>Eukaryota</taxon>
        <taxon>Metazoa</taxon>
        <taxon>Spiralia</taxon>
        <taxon>Lophotrochozoa</taxon>
        <taxon>Platyhelminthes</taxon>
        <taxon>Cestoda</taxon>
        <taxon>Eucestoda</taxon>
        <taxon>Diphyllobothriidea</taxon>
        <taxon>Diphyllobothriidae</taxon>
        <taxon>Dibothriocephalus</taxon>
    </lineage>
</organism>
<gene>
    <name evidence="1" type="ORF">DILT_LOCUS13943</name>
</gene>
<reference evidence="1 2" key="1">
    <citation type="submission" date="2018-11" db="EMBL/GenBank/DDBJ databases">
        <authorList>
            <consortium name="Pathogen Informatics"/>
        </authorList>
    </citation>
    <scope>NUCLEOTIDE SEQUENCE [LARGE SCALE GENOMIC DNA]</scope>
</reference>
<dbReference type="Proteomes" id="UP000281553">
    <property type="component" value="Unassembled WGS sequence"/>
</dbReference>
<keyword evidence="2" id="KW-1185">Reference proteome</keyword>
<protein>
    <submittedName>
        <fullName evidence="1">Uncharacterized protein</fullName>
    </submittedName>
</protein>
<sequence length="120" mass="12982">MDFSTGKQEDVRNQVLQYLVSDPARALNAHGLGVFMLFPSNSSRVLLPEGSRLPAVYNSSQLIGYRAISLLSISSLCGRLIPLPAPALSTGPPSTEGKEGVRIWAADENLPHTRFRTSSD</sequence>
<dbReference type="AlphaFoldDB" id="A0A3P7PQ47"/>
<evidence type="ECO:0000313" key="1">
    <source>
        <dbReference type="EMBL" id="VDN21962.1"/>
    </source>
</evidence>
<dbReference type="EMBL" id="UYRU01072201">
    <property type="protein sequence ID" value="VDN21962.1"/>
    <property type="molecule type" value="Genomic_DNA"/>
</dbReference>
<accession>A0A3P7PQ47</accession>
<dbReference type="OrthoDB" id="6318915at2759"/>
<evidence type="ECO:0000313" key="2">
    <source>
        <dbReference type="Proteomes" id="UP000281553"/>
    </source>
</evidence>
<proteinExistence type="predicted"/>